<dbReference type="Gene3D" id="3.40.190.290">
    <property type="match status" value="1"/>
</dbReference>
<keyword evidence="5" id="KW-0804">Transcription</keyword>
<dbReference type="RefSeq" id="WP_345251710.1">
    <property type="nucleotide sequence ID" value="NZ_BAABFO010000026.1"/>
</dbReference>
<evidence type="ECO:0000256" key="3">
    <source>
        <dbReference type="ARBA" id="ARBA00023125"/>
    </source>
</evidence>
<evidence type="ECO:0000256" key="5">
    <source>
        <dbReference type="ARBA" id="ARBA00023163"/>
    </source>
</evidence>
<evidence type="ECO:0000256" key="2">
    <source>
        <dbReference type="ARBA" id="ARBA00023015"/>
    </source>
</evidence>
<evidence type="ECO:0000256" key="1">
    <source>
        <dbReference type="ARBA" id="ARBA00009437"/>
    </source>
</evidence>
<dbReference type="Pfam" id="PF03466">
    <property type="entry name" value="LysR_substrate"/>
    <property type="match status" value="1"/>
</dbReference>
<evidence type="ECO:0000313" key="7">
    <source>
        <dbReference type="EMBL" id="GAA4340575.1"/>
    </source>
</evidence>
<dbReference type="Proteomes" id="UP001501671">
    <property type="component" value="Unassembled WGS sequence"/>
</dbReference>
<dbReference type="SUPFAM" id="SSF46785">
    <property type="entry name" value="Winged helix' DNA-binding domain"/>
    <property type="match status" value="1"/>
</dbReference>
<evidence type="ECO:0000256" key="4">
    <source>
        <dbReference type="ARBA" id="ARBA00023159"/>
    </source>
</evidence>
<dbReference type="Gene3D" id="1.10.10.10">
    <property type="entry name" value="Winged helix-like DNA-binding domain superfamily/Winged helix DNA-binding domain"/>
    <property type="match status" value="1"/>
</dbReference>
<dbReference type="PRINTS" id="PR00039">
    <property type="entry name" value="HTHLYSR"/>
</dbReference>
<gene>
    <name evidence="7" type="ORF">GCM10023144_40420</name>
</gene>
<proteinExistence type="inferred from homology"/>
<keyword evidence="4" id="KW-0010">Activator</keyword>
<dbReference type="InterPro" id="IPR036388">
    <property type="entry name" value="WH-like_DNA-bd_sf"/>
</dbReference>
<organism evidence="7 8">
    <name type="scientific">Pigmentiphaga soli</name>
    <dbReference type="NCBI Taxonomy" id="1007095"/>
    <lineage>
        <taxon>Bacteria</taxon>
        <taxon>Pseudomonadati</taxon>
        <taxon>Pseudomonadota</taxon>
        <taxon>Betaproteobacteria</taxon>
        <taxon>Burkholderiales</taxon>
        <taxon>Alcaligenaceae</taxon>
        <taxon>Pigmentiphaga</taxon>
    </lineage>
</organism>
<dbReference type="InterPro" id="IPR000847">
    <property type="entry name" value="LysR_HTH_N"/>
</dbReference>
<name>A0ABP8HKI5_9BURK</name>
<comment type="caution">
    <text evidence="7">The sequence shown here is derived from an EMBL/GenBank/DDBJ whole genome shotgun (WGS) entry which is preliminary data.</text>
</comment>
<evidence type="ECO:0000313" key="8">
    <source>
        <dbReference type="Proteomes" id="UP001501671"/>
    </source>
</evidence>
<keyword evidence="3" id="KW-0238">DNA-binding</keyword>
<dbReference type="PANTHER" id="PTHR30293">
    <property type="entry name" value="TRANSCRIPTIONAL REGULATORY PROTEIN NAC-RELATED"/>
    <property type="match status" value="1"/>
</dbReference>
<dbReference type="InterPro" id="IPR036390">
    <property type="entry name" value="WH_DNA-bd_sf"/>
</dbReference>
<dbReference type="PROSITE" id="PS50931">
    <property type="entry name" value="HTH_LYSR"/>
    <property type="match status" value="1"/>
</dbReference>
<protein>
    <submittedName>
        <fullName evidence="7">LysR substrate-binding domain-containing protein</fullName>
    </submittedName>
</protein>
<feature type="domain" description="HTH lysR-type" evidence="6">
    <location>
        <begin position="1"/>
        <end position="58"/>
    </location>
</feature>
<evidence type="ECO:0000259" key="6">
    <source>
        <dbReference type="PROSITE" id="PS50931"/>
    </source>
</evidence>
<keyword evidence="2" id="KW-0805">Transcription regulation</keyword>
<dbReference type="PANTHER" id="PTHR30293:SF0">
    <property type="entry name" value="NITROGEN ASSIMILATION REGULATORY PROTEIN NAC"/>
    <property type="match status" value="1"/>
</dbReference>
<accession>A0ABP8HKI5</accession>
<dbReference type="SUPFAM" id="SSF53850">
    <property type="entry name" value="Periplasmic binding protein-like II"/>
    <property type="match status" value="1"/>
</dbReference>
<dbReference type="Pfam" id="PF00126">
    <property type="entry name" value="HTH_1"/>
    <property type="match status" value="1"/>
</dbReference>
<dbReference type="EMBL" id="BAABFO010000026">
    <property type="protein sequence ID" value="GAA4340575.1"/>
    <property type="molecule type" value="Genomic_DNA"/>
</dbReference>
<sequence length="316" mass="34431">MEFRQFRYFVAVVEAGSLLKASARLHVAQPALGQQIMALERELGTQLFDRSSRGMALTESGRLFLAHAQIVLADAERARLAVRESVDLPRGDVALGLPTTVALVATLPILQACRERLPHVRLKLVEAYSGFLREWLLSGRLDIAFLYGDMSEPGLAKQLLLDDRLMFVTRADGTRLPRRLSLQALARWPLVLPGVEHGLRRQIDAACAPLGLQLNVVAEIESLGSVKRAAEVGIGSTILPLGSVAEEVAAGSLRAVRIDDPGMLRRMVCATNIGRPQTLAATAVLTLVREVVRDMTISGAWPARWRGTAETAPDRP</sequence>
<comment type="similarity">
    <text evidence="1">Belongs to the LysR transcriptional regulatory family.</text>
</comment>
<reference evidence="8" key="1">
    <citation type="journal article" date="2019" name="Int. J. Syst. Evol. Microbiol.">
        <title>The Global Catalogue of Microorganisms (GCM) 10K type strain sequencing project: providing services to taxonomists for standard genome sequencing and annotation.</title>
        <authorList>
            <consortium name="The Broad Institute Genomics Platform"/>
            <consortium name="The Broad Institute Genome Sequencing Center for Infectious Disease"/>
            <person name="Wu L."/>
            <person name="Ma J."/>
        </authorList>
    </citation>
    <scope>NUCLEOTIDE SEQUENCE [LARGE SCALE GENOMIC DNA]</scope>
    <source>
        <strain evidence="8">JCM 17666</strain>
    </source>
</reference>
<keyword evidence="8" id="KW-1185">Reference proteome</keyword>
<dbReference type="InterPro" id="IPR005119">
    <property type="entry name" value="LysR_subst-bd"/>
</dbReference>